<dbReference type="InterPro" id="IPR014044">
    <property type="entry name" value="CAP_dom"/>
</dbReference>
<feature type="domain" description="SCP" evidence="2">
    <location>
        <begin position="12"/>
        <end position="133"/>
    </location>
</feature>
<dbReference type="GO" id="GO:0005615">
    <property type="term" value="C:extracellular space"/>
    <property type="evidence" value="ECO:0007669"/>
    <property type="project" value="InterPro"/>
</dbReference>
<dbReference type="GO" id="GO:0005509">
    <property type="term" value="F:calcium ion binding"/>
    <property type="evidence" value="ECO:0007669"/>
    <property type="project" value="InterPro"/>
</dbReference>
<keyword evidence="5" id="KW-1185">Reference proteome</keyword>
<feature type="compositionally biased region" description="Gly residues" evidence="1">
    <location>
        <begin position="307"/>
        <end position="319"/>
    </location>
</feature>
<dbReference type="PANTHER" id="PTHR31157">
    <property type="entry name" value="SCP DOMAIN-CONTAINING PROTEIN"/>
    <property type="match status" value="1"/>
</dbReference>
<dbReference type="InterPro" id="IPR011049">
    <property type="entry name" value="Serralysin-like_metalloprot_C"/>
</dbReference>
<dbReference type="CDD" id="cd05379">
    <property type="entry name" value="CAP_bacterial"/>
    <property type="match status" value="1"/>
</dbReference>
<evidence type="ECO:0000259" key="2">
    <source>
        <dbReference type="Pfam" id="PF00188"/>
    </source>
</evidence>
<reference evidence="3 5" key="2">
    <citation type="submission" date="2018-03" db="EMBL/GenBank/DDBJ databases">
        <title>Genomic Encyclopedia of Archaeal and Bacterial Type Strains, Phase II (KMG-II): from individual species to whole genera.</title>
        <authorList>
            <person name="Goeker M."/>
        </authorList>
    </citation>
    <scope>NUCLEOTIDE SEQUENCE [LARGE SCALE GENOMIC DNA]</scope>
    <source>
        <strain evidence="3 5">DSM 25227</strain>
    </source>
</reference>
<dbReference type="Pfam" id="PF00188">
    <property type="entry name" value="CAP"/>
    <property type="match status" value="1"/>
</dbReference>
<dbReference type="SUPFAM" id="SSF51120">
    <property type="entry name" value="beta-Roll"/>
    <property type="match status" value="2"/>
</dbReference>
<sequence>MTIATDLERRMLDLVNAARAAEGLGALALELNLNAAADDHSAWMLAENDFSHTGAGGSSPSERIAEAGFDLSGRWGTAENIAIQSVRGAPGLVDDVANLHTSLMNSPGHRANILNPSYDWIGIGIDTADFTYTGGWTFTSVVVTQKFAYTGGTVDPDPGPDASPSQPAEETPPADPAPGSPTQDTETEAPSDDPVAETPMQDPAPKAPTNDPASDPPEDETPATGPTEGDDLLHGTAEADTIDALGGDDSVEGDEGDDRLLGRGGADTLDGRAGADTLDGGWGADLLRGGDGNDRLSGSRGHDRLEGGTGADLLGGGRGNDTLEGGAGNDTLAGGDGDDVLTGGDGADVFVFVDSNGTPDGDRITDFESRQDSIWLSADLLGVDGGRLRLSYTELGTVARKADTRLLYDRETGEVRIDADGAGGAEAQLLVTFDGGDAPHSSDVLLI</sequence>
<dbReference type="RefSeq" id="WP_146204923.1">
    <property type="nucleotide sequence ID" value="NZ_QGDJ01000025.1"/>
</dbReference>
<accession>A0A2Y9B5E7</accession>
<evidence type="ECO:0000313" key="6">
    <source>
        <dbReference type="Proteomes" id="UP000251571"/>
    </source>
</evidence>
<feature type="compositionally biased region" description="Acidic residues" evidence="1">
    <location>
        <begin position="185"/>
        <end position="195"/>
    </location>
</feature>
<protein>
    <submittedName>
        <fullName evidence="3">Hemolysin type calcium-binding protein</fullName>
    </submittedName>
    <submittedName>
        <fullName evidence="4">Hemolysin-type calcium-binding repeat-containing protein</fullName>
    </submittedName>
</protein>
<feature type="compositionally biased region" description="Low complexity" evidence="1">
    <location>
        <begin position="266"/>
        <end position="277"/>
    </location>
</feature>
<dbReference type="EMBL" id="UETC01000025">
    <property type="protein sequence ID" value="SSA51766.1"/>
    <property type="molecule type" value="Genomic_DNA"/>
</dbReference>
<dbReference type="Proteomes" id="UP000245839">
    <property type="component" value="Unassembled WGS sequence"/>
</dbReference>
<dbReference type="Pfam" id="PF00353">
    <property type="entry name" value="HemolysinCabind"/>
    <property type="match status" value="2"/>
</dbReference>
<dbReference type="OrthoDB" id="419320at2"/>
<dbReference type="PROSITE" id="PS00330">
    <property type="entry name" value="HEMOLYSIN_CALCIUM"/>
    <property type="match status" value="3"/>
</dbReference>
<evidence type="ECO:0000313" key="5">
    <source>
        <dbReference type="Proteomes" id="UP000245839"/>
    </source>
</evidence>
<name>A0A2Y9B5E7_9RHOB</name>
<dbReference type="Gene3D" id="3.40.33.10">
    <property type="entry name" value="CAP"/>
    <property type="match status" value="1"/>
</dbReference>
<dbReference type="InterPro" id="IPR035940">
    <property type="entry name" value="CAP_sf"/>
</dbReference>
<evidence type="ECO:0000256" key="1">
    <source>
        <dbReference type="SAM" id="MobiDB-lite"/>
    </source>
</evidence>
<dbReference type="InterPro" id="IPR001343">
    <property type="entry name" value="Hemolysn_Ca-bd"/>
</dbReference>
<dbReference type="AlphaFoldDB" id="A0A2Y9B5E7"/>
<dbReference type="PANTHER" id="PTHR31157:SF1">
    <property type="entry name" value="SCP DOMAIN-CONTAINING PROTEIN"/>
    <property type="match status" value="1"/>
</dbReference>
<evidence type="ECO:0000313" key="4">
    <source>
        <dbReference type="EMBL" id="SSA51766.1"/>
    </source>
</evidence>
<proteinExistence type="predicted"/>
<feature type="region of interest" description="Disordered" evidence="1">
    <location>
        <begin position="151"/>
        <end position="331"/>
    </location>
</feature>
<organism evidence="4 6">
    <name type="scientific">Jannaschia seohaensis</name>
    <dbReference type="NCBI Taxonomy" id="475081"/>
    <lineage>
        <taxon>Bacteria</taxon>
        <taxon>Pseudomonadati</taxon>
        <taxon>Pseudomonadota</taxon>
        <taxon>Alphaproteobacteria</taxon>
        <taxon>Rhodobacterales</taxon>
        <taxon>Roseobacteraceae</taxon>
        <taxon>Jannaschia</taxon>
    </lineage>
</organism>
<evidence type="ECO:0000313" key="3">
    <source>
        <dbReference type="EMBL" id="PWJ10193.1"/>
    </source>
</evidence>
<dbReference type="Gene3D" id="2.150.10.10">
    <property type="entry name" value="Serralysin-like metalloprotease, C-terminal"/>
    <property type="match status" value="2"/>
</dbReference>
<gene>
    <name evidence="3" type="ORF">BCF38_1259</name>
    <name evidence="4" type="ORF">SAMN05421539_1259</name>
</gene>
<dbReference type="PRINTS" id="PR00313">
    <property type="entry name" value="CABNDNGRPT"/>
</dbReference>
<dbReference type="Proteomes" id="UP000251571">
    <property type="component" value="Unassembled WGS sequence"/>
</dbReference>
<dbReference type="InterPro" id="IPR018511">
    <property type="entry name" value="Hemolysin-typ_Ca-bd_CS"/>
</dbReference>
<reference evidence="4 6" key="1">
    <citation type="submission" date="2016-10" db="EMBL/GenBank/DDBJ databases">
        <authorList>
            <person name="Cai Z."/>
        </authorList>
    </citation>
    <scope>NUCLEOTIDE SEQUENCE [LARGE SCALE GENOMIC DNA]</scope>
    <source>
        <strain evidence="4 6">DSM 25227</strain>
    </source>
</reference>
<dbReference type="SUPFAM" id="SSF55797">
    <property type="entry name" value="PR-1-like"/>
    <property type="match status" value="1"/>
</dbReference>
<dbReference type="EMBL" id="QGDJ01000025">
    <property type="protein sequence ID" value="PWJ10193.1"/>
    <property type="molecule type" value="Genomic_DNA"/>
</dbReference>